<dbReference type="PANTHER" id="PTHR31650:SF1">
    <property type="entry name" value="WAX ESTER SYNTHASE_DIACYLGLYCEROL ACYLTRANSFERASE 4-RELATED"/>
    <property type="match status" value="1"/>
</dbReference>
<evidence type="ECO:0000313" key="14">
    <source>
        <dbReference type="Proteomes" id="UP000000238"/>
    </source>
</evidence>
<dbReference type="RefSeq" id="WP_011399653.1">
    <property type="nucleotide sequence ID" value="NC_007645.1"/>
</dbReference>
<gene>
    <name evidence="13" type="ordered locus">HCH_05944</name>
</gene>
<dbReference type="Pfam" id="PF06974">
    <property type="entry name" value="WS_DGAT_C"/>
    <property type="match status" value="1"/>
</dbReference>
<comment type="catalytic activity">
    <reaction evidence="10">
        <text>an acyl-CoA + a 1,2-diacyl-sn-glycerol = a triacyl-sn-glycerol + CoA</text>
        <dbReference type="Rhea" id="RHEA:10868"/>
        <dbReference type="ChEBI" id="CHEBI:17815"/>
        <dbReference type="ChEBI" id="CHEBI:57287"/>
        <dbReference type="ChEBI" id="CHEBI:58342"/>
        <dbReference type="ChEBI" id="CHEBI:64615"/>
        <dbReference type="EC" id="2.3.1.20"/>
    </reaction>
</comment>
<evidence type="ECO:0000256" key="7">
    <source>
        <dbReference type="ARBA" id="ARBA00022798"/>
    </source>
</evidence>
<dbReference type="Pfam" id="PF03007">
    <property type="entry name" value="WS_DGAT_cat"/>
    <property type="match status" value="1"/>
</dbReference>
<evidence type="ECO:0000256" key="9">
    <source>
        <dbReference type="ARBA" id="ARBA00023315"/>
    </source>
</evidence>
<evidence type="ECO:0000256" key="4">
    <source>
        <dbReference type="ARBA" id="ARBA00013244"/>
    </source>
</evidence>
<organism evidence="13 14">
    <name type="scientific">Hahella chejuensis (strain KCTC 2396)</name>
    <dbReference type="NCBI Taxonomy" id="349521"/>
    <lineage>
        <taxon>Bacteria</taxon>
        <taxon>Pseudomonadati</taxon>
        <taxon>Pseudomonadota</taxon>
        <taxon>Gammaproteobacteria</taxon>
        <taxon>Oceanospirillales</taxon>
        <taxon>Hahellaceae</taxon>
        <taxon>Hahella</taxon>
    </lineage>
</organism>
<dbReference type="SUPFAM" id="SSF52777">
    <property type="entry name" value="CoA-dependent acyltransferases"/>
    <property type="match status" value="1"/>
</dbReference>
<feature type="domain" description="O-acyltransferase WSD1 C-terminal" evidence="12">
    <location>
        <begin position="317"/>
        <end position="464"/>
    </location>
</feature>
<dbReference type="PANTHER" id="PTHR31650">
    <property type="entry name" value="O-ACYLTRANSFERASE (WSD1-LIKE) FAMILY PROTEIN"/>
    <property type="match status" value="1"/>
</dbReference>
<dbReference type="Proteomes" id="UP000000238">
    <property type="component" value="Chromosome"/>
</dbReference>
<dbReference type="OrthoDB" id="9810950at2"/>
<feature type="domain" description="O-acyltransferase WSD1-like N-terminal" evidence="11">
    <location>
        <begin position="4"/>
        <end position="276"/>
    </location>
</feature>
<evidence type="ECO:0000259" key="11">
    <source>
        <dbReference type="Pfam" id="PF03007"/>
    </source>
</evidence>
<accession>Q2S9S9</accession>
<comment type="pathway">
    <text evidence="1">Glycerolipid metabolism; triacylglycerol biosynthesis.</text>
</comment>
<dbReference type="GO" id="GO:0051701">
    <property type="term" value="P:biological process involved in interaction with host"/>
    <property type="evidence" value="ECO:0007669"/>
    <property type="project" value="TreeGrafter"/>
</dbReference>
<dbReference type="EMBL" id="CP000155">
    <property type="protein sequence ID" value="ABC32595.1"/>
    <property type="molecule type" value="Genomic_DNA"/>
</dbReference>
<dbReference type="EC" id="2.3.1.20" evidence="4"/>
<evidence type="ECO:0000256" key="2">
    <source>
        <dbReference type="ARBA" id="ARBA00005189"/>
    </source>
</evidence>
<dbReference type="KEGG" id="hch:HCH_05944"/>
<keyword evidence="7" id="KW-0319">Glycerol metabolism</keyword>
<dbReference type="HOGENOM" id="CLU_024186_3_1_6"/>
<keyword evidence="9" id="KW-0012">Acyltransferase</keyword>
<keyword evidence="6" id="KW-0808">Transferase</keyword>
<comment type="pathway">
    <text evidence="2">Lipid metabolism.</text>
</comment>
<keyword evidence="13" id="KW-0378">Hydrolase</keyword>
<keyword evidence="14" id="KW-1185">Reference proteome</keyword>
<dbReference type="InterPro" id="IPR014292">
    <property type="entry name" value="Acyl_transf_WS/DGAT"/>
</dbReference>
<evidence type="ECO:0000256" key="3">
    <source>
        <dbReference type="ARBA" id="ARBA00009587"/>
    </source>
</evidence>
<dbReference type="InterPro" id="IPR004255">
    <property type="entry name" value="O-acyltransferase_WSD1_N"/>
</dbReference>
<dbReference type="GO" id="GO:0071731">
    <property type="term" value="P:response to nitric oxide"/>
    <property type="evidence" value="ECO:0007669"/>
    <property type="project" value="TreeGrafter"/>
</dbReference>
<dbReference type="GO" id="GO:0006071">
    <property type="term" value="P:glycerol metabolic process"/>
    <property type="evidence" value="ECO:0007669"/>
    <property type="project" value="UniProtKB-KW"/>
</dbReference>
<dbReference type="UniPathway" id="UPA00282"/>
<keyword evidence="5" id="KW-0444">Lipid biosynthesis</keyword>
<name>Q2S9S9_HAHCH</name>
<sequence length="526" mass="58353">MQQLSELDASFLYLETESAPMHIGGVYILDSSEQSGELSFEAFRQHIESRLPAARQFRQRLVEVPLKLGHPYWVDDPDFDISNHLRHAHLPSPGAEAQLLQLTSAILAEPLNRERPLWEITLVDGYQQSDTREPGCRALIVKIHHSVINGATGEELMSALLDFSPEPSKRPLPQQAWNPNPLPSKARLIGNVYGSALNTPFRLANMAKDAAASAFYTLLVQRLHRLALPPALFSAPPTSFNRAIGKERSLGYFACDLDRLKQLKKHHEDITLNDVVMTLCSEVLTRYLHSLNENVERPLIAVSPISVRSKRIDSPTGSQLSAMLISLATNEPNLAIRLKSIHDNATSSQIYGQAISAARLTQLIPSSMLGLSARIYTEFQLAQRHKPLFNIPITNIPGPQTPLYFNGTKVTRQLGSAPLFDGLGLSIVVVSYNGEVTFTLTSNPKTISSPEELTKHFESAITQLEKDLTHTDLDALEATLESNKQRPPNILAALLGDITALFSNLFFEVKKVDESREKQKDVNSEP</sequence>
<proteinExistence type="inferred from homology"/>
<dbReference type="GO" id="GO:0016787">
    <property type="term" value="F:hydrolase activity"/>
    <property type="evidence" value="ECO:0007669"/>
    <property type="project" value="UniProtKB-KW"/>
</dbReference>
<dbReference type="GO" id="GO:0004144">
    <property type="term" value="F:diacylglycerol O-acyltransferase activity"/>
    <property type="evidence" value="ECO:0007669"/>
    <property type="project" value="UniProtKB-EC"/>
</dbReference>
<keyword evidence="8" id="KW-0443">Lipid metabolism</keyword>
<comment type="similarity">
    <text evidence="3">Belongs to the long-chain O-acyltransferase family.</text>
</comment>
<dbReference type="GO" id="GO:0005886">
    <property type="term" value="C:plasma membrane"/>
    <property type="evidence" value="ECO:0007669"/>
    <property type="project" value="TreeGrafter"/>
</dbReference>
<evidence type="ECO:0000259" key="12">
    <source>
        <dbReference type="Pfam" id="PF06974"/>
    </source>
</evidence>
<dbReference type="AlphaFoldDB" id="Q2S9S9"/>
<dbReference type="eggNOG" id="COG4908">
    <property type="taxonomic scope" value="Bacteria"/>
</dbReference>
<dbReference type="InterPro" id="IPR045034">
    <property type="entry name" value="O-acyltransferase_WSD1-like"/>
</dbReference>
<dbReference type="InterPro" id="IPR009721">
    <property type="entry name" value="O-acyltransferase_WSD1_C"/>
</dbReference>
<dbReference type="NCBIfam" id="TIGR02946">
    <property type="entry name" value="acyl_WS_DGAT"/>
    <property type="match status" value="1"/>
</dbReference>
<dbReference type="GO" id="GO:0001666">
    <property type="term" value="P:response to hypoxia"/>
    <property type="evidence" value="ECO:0007669"/>
    <property type="project" value="TreeGrafter"/>
</dbReference>
<dbReference type="GO" id="GO:0019432">
    <property type="term" value="P:triglyceride biosynthetic process"/>
    <property type="evidence" value="ECO:0007669"/>
    <property type="project" value="UniProtKB-UniPathway"/>
</dbReference>
<evidence type="ECO:0000313" key="13">
    <source>
        <dbReference type="EMBL" id="ABC32595.1"/>
    </source>
</evidence>
<evidence type="ECO:0000256" key="6">
    <source>
        <dbReference type="ARBA" id="ARBA00022679"/>
    </source>
</evidence>
<evidence type="ECO:0000256" key="8">
    <source>
        <dbReference type="ARBA" id="ARBA00023098"/>
    </source>
</evidence>
<evidence type="ECO:0000256" key="5">
    <source>
        <dbReference type="ARBA" id="ARBA00022516"/>
    </source>
</evidence>
<evidence type="ECO:0000256" key="1">
    <source>
        <dbReference type="ARBA" id="ARBA00004771"/>
    </source>
</evidence>
<dbReference type="STRING" id="349521.HCH_05944"/>
<reference evidence="13 14" key="1">
    <citation type="journal article" date="2005" name="Nucleic Acids Res.">
        <title>Genomic blueprint of Hahella chejuensis, a marine microbe producing an algicidal agent.</title>
        <authorList>
            <person name="Jeong H."/>
            <person name="Yim J.H."/>
            <person name="Lee C."/>
            <person name="Choi S.-H."/>
            <person name="Park Y.K."/>
            <person name="Yoon S.H."/>
            <person name="Hur C.-G."/>
            <person name="Kang H.-Y."/>
            <person name="Kim D."/>
            <person name="Lee H.H."/>
            <person name="Park K.H."/>
            <person name="Park S.-H."/>
            <person name="Park H.-S."/>
            <person name="Lee H.K."/>
            <person name="Oh T.K."/>
            <person name="Kim J.F."/>
        </authorList>
    </citation>
    <scope>NUCLEOTIDE SEQUENCE [LARGE SCALE GENOMIC DNA]</scope>
    <source>
        <strain evidence="13 14">KCTC 2396</strain>
    </source>
</reference>
<protein>
    <recommendedName>
        <fullName evidence="4">diacylglycerol O-acyltransferase</fullName>
        <ecNumber evidence="4">2.3.1.20</ecNumber>
    </recommendedName>
</protein>
<evidence type="ECO:0000256" key="10">
    <source>
        <dbReference type="ARBA" id="ARBA00048109"/>
    </source>
</evidence>